<evidence type="ECO:0000313" key="3">
    <source>
        <dbReference type="Proteomes" id="UP001451303"/>
    </source>
</evidence>
<comment type="caution">
    <text evidence="2">The sequence shown here is derived from an EMBL/GenBank/DDBJ whole genome shotgun (WGS) entry which is preliminary data.</text>
</comment>
<evidence type="ECO:0000313" key="2">
    <source>
        <dbReference type="EMBL" id="KAL0468048.1"/>
    </source>
</evidence>
<dbReference type="EMBL" id="JAVLET010000008">
    <property type="protein sequence ID" value="KAL0468048.1"/>
    <property type="molecule type" value="Genomic_DNA"/>
</dbReference>
<dbReference type="Proteomes" id="UP001451303">
    <property type="component" value="Unassembled WGS sequence"/>
</dbReference>
<gene>
    <name evidence="2" type="ORF">QR685DRAFT_532256</name>
</gene>
<reference evidence="2 3" key="1">
    <citation type="submission" date="2023-09" db="EMBL/GenBank/DDBJ databases">
        <title>Multi-omics analysis of a traditional fermented food reveals byproduct-associated fungal strains for waste-to-food upcycling.</title>
        <authorList>
            <consortium name="Lawrence Berkeley National Laboratory"/>
            <person name="Rekdal V.M."/>
            <person name="Villalobos-Escobedo J.M."/>
            <person name="Rodriguez-Valeron N."/>
            <person name="Garcia M.O."/>
            <person name="Vasquez D.P."/>
            <person name="Damayanti I."/>
            <person name="Sorensen P.M."/>
            <person name="Baidoo E.E."/>
            <person name="De Carvalho A.C."/>
            <person name="Riley R."/>
            <person name="Lipzen A."/>
            <person name="He G."/>
            <person name="Yan M."/>
            <person name="Haridas S."/>
            <person name="Daum C."/>
            <person name="Yoshinaga Y."/>
            <person name="Ng V."/>
            <person name="Grigoriev I.V."/>
            <person name="Munk R."/>
            <person name="Nuraida L."/>
            <person name="Wijaya C.H."/>
            <person name="Morales P.-C."/>
            <person name="Keasling J.D."/>
        </authorList>
    </citation>
    <scope>NUCLEOTIDE SEQUENCE [LARGE SCALE GENOMIC DNA]</scope>
    <source>
        <strain evidence="2 3">FGSC 2613</strain>
    </source>
</reference>
<feature type="region of interest" description="Disordered" evidence="1">
    <location>
        <begin position="1"/>
        <end position="44"/>
    </location>
</feature>
<sequence>MSVEKNPKEEGENESRPVGCHGAQGLGPSPEGGHESGIALRRRPNSAAGIQPLSLRPGLFLSAFFEWGGDCQEEEVEGGRSAKVPSMRETKSLATCTAFG</sequence>
<accession>A0ABR3D880</accession>
<keyword evidence="3" id="KW-1185">Reference proteome</keyword>
<name>A0ABR3D880_NEUIN</name>
<feature type="compositionally biased region" description="Basic and acidic residues" evidence="1">
    <location>
        <begin position="1"/>
        <end position="15"/>
    </location>
</feature>
<evidence type="ECO:0000256" key="1">
    <source>
        <dbReference type="SAM" id="MobiDB-lite"/>
    </source>
</evidence>
<organism evidence="2 3">
    <name type="scientific">Neurospora intermedia</name>
    <dbReference type="NCBI Taxonomy" id="5142"/>
    <lineage>
        <taxon>Eukaryota</taxon>
        <taxon>Fungi</taxon>
        <taxon>Dikarya</taxon>
        <taxon>Ascomycota</taxon>
        <taxon>Pezizomycotina</taxon>
        <taxon>Sordariomycetes</taxon>
        <taxon>Sordariomycetidae</taxon>
        <taxon>Sordariales</taxon>
        <taxon>Sordariaceae</taxon>
        <taxon>Neurospora</taxon>
    </lineage>
</organism>
<proteinExistence type="predicted"/>
<protein>
    <submittedName>
        <fullName evidence="2">Uncharacterized protein</fullName>
    </submittedName>
</protein>